<feature type="transmembrane region" description="Helical" evidence="2">
    <location>
        <begin position="15"/>
        <end position="34"/>
    </location>
</feature>
<proteinExistence type="predicted"/>
<protein>
    <submittedName>
        <fullName evidence="3">Uncharacterized protein</fullName>
    </submittedName>
</protein>
<dbReference type="EnsemblPlants" id="TraesCS2A02G186000.1">
    <property type="protein sequence ID" value="TraesCS2A02G186000.1"/>
    <property type="gene ID" value="TraesCS2A02G186000"/>
</dbReference>
<keyword evidence="2" id="KW-0812">Transmembrane</keyword>
<dbReference type="Gramene" id="TraesCS2A03G0386100.1">
    <property type="protein sequence ID" value="TraesCS2A03G0386100.1.CDS"/>
    <property type="gene ID" value="TraesCS2A03G0386100"/>
</dbReference>
<dbReference type="Gramene" id="TraesCS2A02G186000.1">
    <property type="protein sequence ID" value="TraesCS2A02G186000.1"/>
    <property type="gene ID" value="TraesCS2A02G186000"/>
</dbReference>
<sequence length="192" mass="20834">MELDNYYETIHKRDIFMFLFGLAAGFMFGVSFMLDNPATDYYSVNLTGVTASSTTSPPALNFTPHVENKGLVFENCFSHGQAAVSYAGVVIGEGPVPGVCAEPGRKGTAEVTALAHGGGGGAPLSDSQRKRLESEMRSGSAEFDVEAKLFRDGHIRGPVVLWCKLGLQELQQPSDCKSFTDLGRRAMEQFWI</sequence>
<evidence type="ECO:0000313" key="3">
    <source>
        <dbReference type="EnsemblPlants" id="TraesCS2A02G186000.1"/>
    </source>
</evidence>
<dbReference type="RefSeq" id="XP_044456065.1">
    <property type="nucleotide sequence ID" value="XM_044600130.1"/>
</dbReference>
<keyword evidence="2" id="KW-0472">Membrane</keyword>
<dbReference type="Proteomes" id="UP000019116">
    <property type="component" value="Chromosome 2A"/>
</dbReference>
<evidence type="ECO:0000313" key="4">
    <source>
        <dbReference type="Proteomes" id="UP000019116"/>
    </source>
</evidence>
<dbReference type="Gramene" id="TraesWEE_scaffold_131485_01G000300.1">
    <property type="protein sequence ID" value="TraesWEE_scaffold_131485_01G000300.1"/>
    <property type="gene ID" value="TraesWEE_scaffold_131485_01G000300"/>
</dbReference>
<gene>
    <name evidence="3" type="primary">LOC123188093</name>
</gene>
<dbReference type="OMA" id="ENCFSHG"/>
<keyword evidence="4" id="KW-1185">Reference proteome</keyword>
<evidence type="ECO:0000256" key="2">
    <source>
        <dbReference type="SAM" id="Phobius"/>
    </source>
</evidence>
<evidence type="ECO:0000256" key="1">
    <source>
        <dbReference type="SAM" id="MobiDB-lite"/>
    </source>
</evidence>
<accession>A0A3B6AUF7</accession>
<dbReference type="GeneID" id="123188093"/>
<keyword evidence="2" id="KW-1133">Transmembrane helix</keyword>
<feature type="region of interest" description="Disordered" evidence="1">
    <location>
        <begin position="116"/>
        <end position="135"/>
    </location>
</feature>
<organism evidence="3">
    <name type="scientific">Triticum aestivum</name>
    <name type="common">Wheat</name>
    <dbReference type="NCBI Taxonomy" id="4565"/>
    <lineage>
        <taxon>Eukaryota</taxon>
        <taxon>Viridiplantae</taxon>
        <taxon>Streptophyta</taxon>
        <taxon>Embryophyta</taxon>
        <taxon>Tracheophyta</taxon>
        <taxon>Spermatophyta</taxon>
        <taxon>Magnoliopsida</taxon>
        <taxon>Liliopsida</taxon>
        <taxon>Poales</taxon>
        <taxon>Poaceae</taxon>
        <taxon>BOP clade</taxon>
        <taxon>Pooideae</taxon>
        <taxon>Triticodae</taxon>
        <taxon>Triticeae</taxon>
        <taxon>Triticinae</taxon>
        <taxon>Triticum</taxon>
    </lineage>
</organism>
<dbReference type="PANTHER" id="PTHR33994">
    <property type="entry name" value="OS04G0515000 PROTEIN"/>
    <property type="match status" value="1"/>
</dbReference>
<reference evidence="3" key="1">
    <citation type="submission" date="2018-08" db="EMBL/GenBank/DDBJ databases">
        <authorList>
            <person name="Rossello M."/>
        </authorList>
    </citation>
    <scope>NUCLEOTIDE SEQUENCE [LARGE SCALE GENOMIC DNA]</scope>
    <source>
        <strain evidence="3">cv. Chinese Spring</strain>
    </source>
</reference>
<dbReference type="AlphaFoldDB" id="A0A3B6AUF7"/>
<reference evidence="3" key="2">
    <citation type="submission" date="2018-10" db="UniProtKB">
        <authorList>
            <consortium name="EnsemblPlants"/>
        </authorList>
    </citation>
    <scope>IDENTIFICATION</scope>
</reference>
<name>A0A3B6AUF7_WHEAT</name>
<dbReference type="PANTHER" id="PTHR33994:SF28">
    <property type="entry name" value="OS04G0515200 PROTEIN"/>
    <property type="match status" value="1"/>
</dbReference>
<dbReference type="OrthoDB" id="673780at2759"/>